<feature type="domain" description="SD-repeat containing protein B" evidence="4">
    <location>
        <begin position="706"/>
        <end position="803"/>
    </location>
</feature>
<dbReference type="InterPro" id="IPR013783">
    <property type="entry name" value="Ig-like_fold"/>
</dbReference>
<dbReference type="PANTHER" id="PTHR23303">
    <property type="entry name" value="CARBOXYPEPTIDASE REGULATORY REGION-CONTAINING"/>
    <property type="match status" value="1"/>
</dbReference>
<reference evidence="5 6" key="1">
    <citation type="journal article" date="2020" name="ISME J.">
        <title>Comparative genomics reveals insights into cyanobacterial evolution and habitat adaptation.</title>
        <authorList>
            <person name="Chen M.Y."/>
            <person name="Teng W.K."/>
            <person name="Zhao L."/>
            <person name="Hu C.X."/>
            <person name="Zhou Y.K."/>
            <person name="Han B.P."/>
            <person name="Song L.R."/>
            <person name="Shu W.S."/>
        </authorList>
    </citation>
    <scope>NUCLEOTIDE SEQUENCE [LARGE SCALE GENOMIC DNA]</scope>
    <source>
        <strain evidence="5 6">FACHB-288</strain>
    </source>
</reference>
<feature type="domain" description="SD-repeat containing protein B" evidence="4">
    <location>
        <begin position="594"/>
        <end position="691"/>
    </location>
</feature>
<feature type="domain" description="SD-repeat containing protein B" evidence="4">
    <location>
        <begin position="265"/>
        <end position="343"/>
    </location>
</feature>
<comment type="caution">
    <text evidence="5">The sequence shown here is derived from an EMBL/GenBank/DDBJ whole genome shotgun (WGS) entry which is preliminary data.</text>
</comment>
<evidence type="ECO:0000259" key="4">
    <source>
        <dbReference type="Pfam" id="PF17210"/>
    </source>
</evidence>
<proteinExistence type="predicted"/>
<dbReference type="Gene3D" id="2.60.40.10">
    <property type="entry name" value="Immunoglobulins"/>
    <property type="match status" value="5"/>
</dbReference>
<protein>
    <submittedName>
        <fullName evidence="5">Carboxypeptidase regulatory-like domain-containing protein</fullName>
    </submittedName>
</protein>
<dbReference type="InterPro" id="IPR033764">
    <property type="entry name" value="Sdr_B"/>
</dbReference>
<comment type="subcellular location">
    <subcellularLocation>
        <location evidence="1">Secreted</location>
    </subcellularLocation>
</comment>
<feature type="domain" description="SD-repeat containing protein B" evidence="4">
    <location>
        <begin position="482"/>
        <end position="570"/>
    </location>
</feature>
<keyword evidence="2" id="KW-0964">Secreted</keyword>
<evidence type="ECO:0000256" key="3">
    <source>
        <dbReference type="ARBA" id="ARBA00022729"/>
    </source>
</evidence>
<organism evidence="5 6">
    <name type="scientific">Calothrix parietina FACHB-288</name>
    <dbReference type="NCBI Taxonomy" id="2692896"/>
    <lineage>
        <taxon>Bacteria</taxon>
        <taxon>Bacillati</taxon>
        <taxon>Cyanobacteriota</taxon>
        <taxon>Cyanophyceae</taxon>
        <taxon>Nostocales</taxon>
        <taxon>Calotrichaceae</taxon>
        <taxon>Calothrix</taxon>
    </lineage>
</organism>
<dbReference type="Pfam" id="PF17210">
    <property type="entry name" value="SdrD_B"/>
    <property type="match status" value="5"/>
</dbReference>
<evidence type="ECO:0000313" key="6">
    <source>
        <dbReference type="Proteomes" id="UP000658514"/>
    </source>
</evidence>
<dbReference type="Proteomes" id="UP000658514">
    <property type="component" value="Unassembled WGS sequence"/>
</dbReference>
<evidence type="ECO:0000256" key="1">
    <source>
        <dbReference type="ARBA" id="ARBA00004613"/>
    </source>
</evidence>
<accession>A0ABR8A3C1</accession>
<dbReference type="InterPro" id="IPR008966">
    <property type="entry name" value="Adhesion_dom_sf"/>
</dbReference>
<dbReference type="RefSeq" id="WP_190546638.1">
    <property type="nucleotide sequence ID" value="NZ_CAWPNO010000062.1"/>
</dbReference>
<keyword evidence="3" id="KW-0732">Signal</keyword>
<dbReference type="SUPFAM" id="SSF117074">
    <property type="entry name" value="Hypothetical protein PA1324"/>
    <property type="match status" value="5"/>
</dbReference>
<feature type="domain" description="SD-repeat containing protein B" evidence="4">
    <location>
        <begin position="369"/>
        <end position="464"/>
    </location>
</feature>
<dbReference type="EMBL" id="JACJQH010000003">
    <property type="protein sequence ID" value="MBD2194304.1"/>
    <property type="molecule type" value="Genomic_DNA"/>
</dbReference>
<gene>
    <name evidence="5" type="ORF">H6G24_02180</name>
</gene>
<dbReference type="PANTHER" id="PTHR23303:SF15">
    <property type="entry name" value="COLOSSIN-A"/>
    <property type="match status" value="1"/>
</dbReference>
<dbReference type="SUPFAM" id="SSF49401">
    <property type="entry name" value="Bacterial adhesins"/>
    <property type="match status" value="1"/>
</dbReference>
<name>A0ABR8A3C1_9CYAN</name>
<evidence type="ECO:0000313" key="5">
    <source>
        <dbReference type="EMBL" id="MBD2194304.1"/>
    </source>
</evidence>
<evidence type="ECO:0000256" key="2">
    <source>
        <dbReference type="ARBA" id="ARBA00022525"/>
    </source>
</evidence>
<keyword evidence="6" id="KW-1185">Reference proteome</keyword>
<dbReference type="InterPro" id="IPR051417">
    <property type="entry name" value="SDr/BOS_complex"/>
</dbReference>
<sequence>MKPLLKNLVPPLRSTFLTLLLTAPQIPFGSFSQQKAVAQNVTCPANTRLVNLNWSELNFQTANFNQTFNIGGVNINFRMVENPPGFIRDLSPGTLGPVPFGIQPGPYGGIDKPYLRWGIDAIGRAQGTATLIITADQPIVLPSSLLFLDVDRNRSDETGFQDQITVTASNAGVNVPVTLVRANGNVPSVTEVIGNVARGQNPRVEPGNAPPESSAGNVAATFAGPVTSVQIVYQSGPLFAPPNPGPGQDETIGLATDIGVCIPGASIGDTVFNDNNGNNAQDPGEPGIPGVGVEIRNINGNVVGTATTDNNGQYRVSNLPAGQYTASVPQTEVPNGFTPTLTQPNPITLTAGQNYDLADFGFRPPANSSIGDTVYNDINGNQQQDSNEPGISNVTLTLTQPGNDGILGNADDTTQSTTTNANGNYNFSNLTAGNYRVTLNPPTEFPEITTGNAQIDVNLPANQSRTDVDFGLRRPATGVPGSIGDTVYNDIDGDGQQDANEPGIPNVTLTLTQPGNDGILGNDDDTTQTTTTNANGIYNFNNLQAGNYRVTLTPPTEFPEITTGNAQIDVNLPVNQSRTDVDFGLRRPVTGNSSVGDTVYNDINGNKQQDSNEPGIANVTLNLTLPGNDGIVGNDDDTTRTTTTNGTGNYIFNNLPAGNYRVSLITPDDFSEITTGNPQVDVTLQANQSRTDVDFGLRNPVAGNGSIGDTVYNDLNGNAQQDANEPGIANVTVNLRLPGNDGILGNADDTTQTTTTNGNGNYNFNELPAGNYRVTVIEPEEFPQITTGNPQVDVTLQANQSRTDVDFGFRRPGTGAGGDGNIFLVKRITAIARANAPTTQFNTFVDDPNDDNDNTFNPIAVGVFDVSPNGQNGGGVVQSGDEVEYTIYFRTEQSLENINVCDLIPTGTTYVPNSISVTGGGTGADQGRFFPALTPIEQIPESNACENRNNPNGTVIVKLGNIPTTQSGFVRFRVRIN</sequence>